<evidence type="ECO:0000259" key="8">
    <source>
        <dbReference type="Pfam" id="PF01494"/>
    </source>
</evidence>
<dbReference type="InterPro" id="IPR051205">
    <property type="entry name" value="UbiH/COQ6_monooxygenase"/>
</dbReference>
<dbReference type="PRINTS" id="PR00420">
    <property type="entry name" value="RNGMNOXGNASE"/>
</dbReference>
<dbReference type="GO" id="GO:0071949">
    <property type="term" value="F:FAD binding"/>
    <property type="evidence" value="ECO:0007669"/>
    <property type="project" value="InterPro"/>
</dbReference>
<name>A0A9X2I5S8_9GAMM</name>
<protein>
    <submittedName>
        <fullName evidence="9">2-octaprenyl-6-methoxyphenyl hydroxylase</fullName>
        <ecNumber evidence="9">1.14.13.-</ecNumber>
    </submittedName>
</protein>
<dbReference type="Gene3D" id="3.50.50.60">
    <property type="entry name" value="FAD/NAD(P)-binding domain"/>
    <property type="match status" value="2"/>
</dbReference>
<comment type="similarity">
    <text evidence="3">Belongs to the UbiH/COQ6 family.</text>
</comment>
<evidence type="ECO:0000256" key="5">
    <source>
        <dbReference type="ARBA" id="ARBA00022827"/>
    </source>
</evidence>
<evidence type="ECO:0000256" key="7">
    <source>
        <dbReference type="ARBA" id="ARBA00023033"/>
    </source>
</evidence>
<accession>A0A9X2I5S8</accession>
<keyword evidence="7" id="KW-0503">Monooxygenase</keyword>
<evidence type="ECO:0000256" key="6">
    <source>
        <dbReference type="ARBA" id="ARBA00023002"/>
    </source>
</evidence>
<comment type="caution">
    <text evidence="9">The sequence shown here is derived from an EMBL/GenBank/DDBJ whole genome shotgun (WGS) entry which is preliminary data.</text>
</comment>
<dbReference type="AlphaFoldDB" id="A0A9X2I5S8"/>
<comment type="cofactor">
    <cofactor evidence="1">
        <name>FAD</name>
        <dbReference type="ChEBI" id="CHEBI:57692"/>
    </cofactor>
</comment>
<organism evidence="9 10">
    <name type="scientific">Gilvimarinus xylanilyticus</name>
    <dbReference type="NCBI Taxonomy" id="2944139"/>
    <lineage>
        <taxon>Bacteria</taxon>
        <taxon>Pseudomonadati</taxon>
        <taxon>Pseudomonadota</taxon>
        <taxon>Gammaproteobacteria</taxon>
        <taxon>Cellvibrionales</taxon>
        <taxon>Cellvibrionaceae</taxon>
        <taxon>Gilvimarinus</taxon>
    </lineage>
</organism>
<keyword evidence="4" id="KW-0285">Flavoprotein</keyword>
<proteinExistence type="inferred from homology"/>
<dbReference type="PANTHER" id="PTHR43876">
    <property type="entry name" value="UBIQUINONE BIOSYNTHESIS MONOOXYGENASE COQ6, MITOCHONDRIAL"/>
    <property type="match status" value="1"/>
</dbReference>
<sequence>MTDLHDYDLAIVGGGMVGTALALLCRRANPAWRIALIDPEPPVASAAPARPSFDSRATAVSAGSAQCFVSLGAWDPLSASAAPIHQVHISDKGYLPGQRIDRTEHGVEALGYVVPNRSIGAALAERLSEQSAIESLTAAVEKVEFGAEAARLTLDSGESVTAKLVVVADGAHSALRDRLGIAVRERQYGQRAVVANVRVSKNHHNSAYERFTDQGPLALLPLADPRELALVWTRPENTPEPSDDSAFLAELQRRFGYRLGRFEAVSPRADYPLALREAAEQVRSRLAVMGNAAHSLHPVAGQGFNLALRDCVVLAECLASAKDPGILACLQAYERARLSDQQLTAYLSHSMVKLFTSANPAAVTLRHSGLLAMELLAPLKTGFSRQMMGLTGVHYA</sequence>
<dbReference type="GO" id="GO:0006744">
    <property type="term" value="P:ubiquinone biosynthetic process"/>
    <property type="evidence" value="ECO:0007669"/>
    <property type="project" value="InterPro"/>
</dbReference>
<reference evidence="9" key="2">
    <citation type="submission" date="2023-01" db="EMBL/GenBank/DDBJ databases">
        <title>Gilvimarinus xylanilyticus HB14 isolated from Caulerpa lentillifera aquaculture base in Hainan, China.</title>
        <authorList>
            <person name="Zhang Y.-J."/>
        </authorList>
    </citation>
    <scope>NUCLEOTIDE SEQUENCE</scope>
    <source>
        <strain evidence="9">HB14</strain>
    </source>
</reference>
<dbReference type="Proteomes" id="UP001139319">
    <property type="component" value="Unassembled WGS sequence"/>
</dbReference>
<dbReference type="InterPro" id="IPR002938">
    <property type="entry name" value="FAD-bd"/>
</dbReference>
<evidence type="ECO:0000313" key="9">
    <source>
        <dbReference type="EMBL" id="MCP8899962.1"/>
    </source>
</evidence>
<dbReference type="RefSeq" id="WP_253968254.1">
    <property type="nucleotide sequence ID" value="NZ_JAMFTH010000003.1"/>
</dbReference>
<dbReference type="NCBIfam" id="NF004356">
    <property type="entry name" value="PRK05732.1"/>
    <property type="match status" value="1"/>
</dbReference>
<evidence type="ECO:0000256" key="4">
    <source>
        <dbReference type="ARBA" id="ARBA00022630"/>
    </source>
</evidence>
<gene>
    <name evidence="9" type="primary">ubiH</name>
    <name evidence="9" type="synonym">visB</name>
    <name evidence="9" type="ORF">M6D89_11690</name>
</gene>
<keyword evidence="6 9" id="KW-0560">Oxidoreductase</keyword>
<dbReference type="NCBIfam" id="TIGR01988">
    <property type="entry name" value="Ubi-OHases"/>
    <property type="match status" value="1"/>
</dbReference>
<reference evidence="9" key="1">
    <citation type="submission" date="2022-05" db="EMBL/GenBank/DDBJ databases">
        <authorList>
            <person name="Sun H.-N."/>
        </authorList>
    </citation>
    <scope>NUCLEOTIDE SEQUENCE</scope>
    <source>
        <strain evidence="9">HB14</strain>
    </source>
</reference>
<evidence type="ECO:0000256" key="3">
    <source>
        <dbReference type="ARBA" id="ARBA00005349"/>
    </source>
</evidence>
<dbReference type="EC" id="1.14.13.-" evidence="9"/>
<feature type="domain" description="FAD-binding" evidence="8">
    <location>
        <begin position="7"/>
        <end position="338"/>
    </location>
</feature>
<dbReference type="EMBL" id="JAMFTH010000003">
    <property type="protein sequence ID" value="MCP8899962.1"/>
    <property type="molecule type" value="Genomic_DNA"/>
</dbReference>
<dbReference type="Pfam" id="PF01494">
    <property type="entry name" value="FAD_binding_3"/>
    <property type="match status" value="1"/>
</dbReference>
<dbReference type="InterPro" id="IPR010971">
    <property type="entry name" value="UbiH/COQ6"/>
</dbReference>
<evidence type="ECO:0000256" key="2">
    <source>
        <dbReference type="ARBA" id="ARBA00004749"/>
    </source>
</evidence>
<dbReference type="GO" id="GO:0008681">
    <property type="term" value="F:2-octaprenyl-6-methoxyphenol hydroxylase activity"/>
    <property type="evidence" value="ECO:0007669"/>
    <property type="project" value="TreeGrafter"/>
</dbReference>
<evidence type="ECO:0000256" key="1">
    <source>
        <dbReference type="ARBA" id="ARBA00001974"/>
    </source>
</evidence>
<dbReference type="InterPro" id="IPR036188">
    <property type="entry name" value="FAD/NAD-bd_sf"/>
</dbReference>
<dbReference type="SUPFAM" id="SSF51905">
    <property type="entry name" value="FAD/NAD(P)-binding domain"/>
    <property type="match status" value="1"/>
</dbReference>
<keyword evidence="5" id="KW-0274">FAD</keyword>
<evidence type="ECO:0000313" key="10">
    <source>
        <dbReference type="Proteomes" id="UP001139319"/>
    </source>
</evidence>
<dbReference type="PANTHER" id="PTHR43876:SF8">
    <property type="entry name" value="2-OCTAPRENYL-6-METHOXYPHENOL HYDROXYLASE"/>
    <property type="match status" value="1"/>
</dbReference>
<comment type="pathway">
    <text evidence="2">Cofactor biosynthesis; ubiquinone biosynthesis.</text>
</comment>
<keyword evidence="10" id="KW-1185">Reference proteome</keyword>